<dbReference type="RefSeq" id="WP_407029977.1">
    <property type="nucleotide sequence ID" value="NZ_JAQGEF010000002.1"/>
</dbReference>
<reference evidence="4 5" key="1">
    <citation type="submission" date="2022-12" db="EMBL/GenBank/DDBJ databases">
        <title>Chitinophagaceae gen. sp. nov., a new member of the family Chitinophagaceae, isolated from soil in a chemical factory.</title>
        <authorList>
            <person name="Ke Z."/>
        </authorList>
    </citation>
    <scope>NUCLEOTIDE SEQUENCE [LARGE SCALE GENOMIC DNA]</scope>
    <source>
        <strain evidence="4 5">LY-5</strain>
    </source>
</reference>
<dbReference type="PIRSF" id="PIRSF001365">
    <property type="entry name" value="DHDPS"/>
    <property type="match status" value="1"/>
</dbReference>
<dbReference type="InterPro" id="IPR013785">
    <property type="entry name" value="Aldolase_TIM"/>
</dbReference>
<protein>
    <submittedName>
        <fullName evidence="4">Dihydrodipicolinate synthase family protein</fullName>
    </submittedName>
</protein>
<gene>
    <name evidence="4" type="ORF">O3P16_02430</name>
</gene>
<evidence type="ECO:0000256" key="3">
    <source>
        <dbReference type="PIRNR" id="PIRNR001365"/>
    </source>
</evidence>
<organism evidence="4 5">
    <name type="scientific">Polluticaenibacter yanchengensis</name>
    <dbReference type="NCBI Taxonomy" id="3014562"/>
    <lineage>
        <taxon>Bacteria</taxon>
        <taxon>Pseudomonadati</taxon>
        <taxon>Bacteroidota</taxon>
        <taxon>Chitinophagia</taxon>
        <taxon>Chitinophagales</taxon>
        <taxon>Chitinophagaceae</taxon>
        <taxon>Polluticaenibacter</taxon>
    </lineage>
</organism>
<dbReference type="Pfam" id="PF00701">
    <property type="entry name" value="DHDPS"/>
    <property type="match status" value="1"/>
</dbReference>
<dbReference type="Gene3D" id="3.20.20.70">
    <property type="entry name" value="Aldolase class I"/>
    <property type="match status" value="1"/>
</dbReference>
<evidence type="ECO:0000256" key="2">
    <source>
        <dbReference type="ARBA" id="ARBA00023270"/>
    </source>
</evidence>
<dbReference type="PROSITE" id="PS00666">
    <property type="entry name" value="DHDPS_2"/>
    <property type="match status" value="1"/>
</dbReference>
<comment type="similarity">
    <text evidence="3">Belongs to the DapA family.</text>
</comment>
<evidence type="ECO:0000313" key="4">
    <source>
        <dbReference type="EMBL" id="MDA3613649.1"/>
    </source>
</evidence>
<dbReference type="PANTHER" id="PTHR42849">
    <property type="entry name" value="N-ACETYLNEURAMINATE LYASE"/>
    <property type="match status" value="1"/>
</dbReference>
<dbReference type="Proteomes" id="UP001210231">
    <property type="component" value="Unassembled WGS sequence"/>
</dbReference>
<evidence type="ECO:0000313" key="5">
    <source>
        <dbReference type="Proteomes" id="UP001210231"/>
    </source>
</evidence>
<dbReference type="SUPFAM" id="SSF51569">
    <property type="entry name" value="Aldolase"/>
    <property type="match status" value="1"/>
</dbReference>
<dbReference type="EMBL" id="JAQGEF010000002">
    <property type="protein sequence ID" value="MDA3613649.1"/>
    <property type="molecule type" value="Genomic_DNA"/>
</dbReference>
<dbReference type="InterPro" id="IPR020625">
    <property type="entry name" value="Schiff_base-form_aldolases_AS"/>
</dbReference>
<accession>A0ABT4UGD8</accession>
<dbReference type="PANTHER" id="PTHR42849:SF1">
    <property type="entry name" value="N-ACETYLNEURAMINATE LYASE"/>
    <property type="match status" value="1"/>
</dbReference>
<keyword evidence="2" id="KW-0704">Schiff base</keyword>
<dbReference type="SMART" id="SM01130">
    <property type="entry name" value="DHDPS"/>
    <property type="match status" value="1"/>
</dbReference>
<dbReference type="CDD" id="cd00408">
    <property type="entry name" value="DHDPS-like"/>
    <property type="match status" value="1"/>
</dbReference>
<dbReference type="InterPro" id="IPR002220">
    <property type="entry name" value="DapA-like"/>
</dbReference>
<name>A0ABT4UGD8_9BACT</name>
<sequence length="304" mass="33554">MKKKYEGVIVPTVTPLNPDLTIDKLSLGRMFVNFEQHGVIPFILGTTGEVASIPFNDKAYMIAVAGELKNHLPLYVGISSNNEYESIALAKLAAEAGAVAVVATLPSYYALTEYEMSAYFIRLADASPLPVIIYNIPATTHVSIPLEVVDKLSYHENIVGLKDSERSEERLRKSLELWRDREDFSHFVGWAAKSAEALLLGTNGIIPSTGNLYPKLYADLWNAALAGKTEEALALQKVSDELGAIYQANKTLGQSLWALKVLMQTEELCLPVVMPPVLALEEEETTRLTQTLNNYLEHTTITLK</sequence>
<proteinExistence type="inferred from homology"/>
<comment type="caution">
    <text evidence="4">The sequence shown here is derived from an EMBL/GenBank/DDBJ whole genome shotgun (WGS) entry which is preliminary data.</text>
</comment>
<keyword evidence="1 3" id="KW-0456">Lyase</keyword>
<keyword evidence="5" id="KW-1185">Reference proteome</keyword>
<dbReference type="PRINTS" id="PR00146">
    <property type="entry name" value="DHPICSNTHASE"/>
</dbReference>
<evidence type="ECO:0000256" key="1">
    <source>
        <dbReference type="ARBA" id="ARBA00023239"/>
    </source>
</evidence>